<dbReference type="InterPro" id="IPR001650">
    <property type="entry name" value="Helicase_C-like"/>
</dbReference>
<dbReference type="GO" id="GO:0003678">
    <property type="term" value="F:DNA helicase activity"/>
    <property type="evidence" value="ECO:0007669"/>
    <property type="project" value="UniProtKB-EC"/>
</dbReference>
<evidence type="ECO:0000259" key="3">
    <source>
        <dbReference type="PROSITE" id="PS51194"/>
    </source>
</evidence>
<protein>
    <submittedName>
        <fullName evidence="4">ATP-dependent DNA helicase RecG</fullName>
        <ecNumber evidence="4">3.6.1.-</ecNumber>
        <ecNumber evidence="4">3.6.4.12</ecNumber>
    </submittedName>
</protein>
<dbReference type="EC" id="3.6.4.12" evidence="4"/>
<keyword evidence="2 4" id="KW-0347">Helicase</keyword>
<dbReference type="PANTHER" id="PTHR47964:SF1">
    <property type="entry name" value="ATP-DEPENDENT DNA HELICASE HOMOLOG RECG, CHLOROPLASTIC"/>
    <property type="match status" value="1"/>
</dbReference>
<organism evidence="4 5">
    <name type="scientific">Staphylococcus aureus</name>
    <dbReference type="NCBI Taxonomy" id="1280"/>
    <lineage>
        <taxon>Bacteria</taxon>
        <taxon>Bacillati</taxon>
        <taxon>Bacillota</taxon>
        <taxon>Bacilli</taxon>
        <taxon>Bacillales</taxon>
        <taxon>Staphylococcaceae</taxon>
        <taxon>Staphylococcus</taxon>
    </lineage>
</organism>
<dbReference type="Proteomes" id="UP000254116">
    <property type="component" value="Unassembled WGS sequence"/>
</dbReference>
<dbReference type="PANTHER" id="PTHR47964">
    <property type="entry name" value="ATP-DEPENDENT DNA HELICASE HOMOLOG RECG, CHLOROPLASTIC"/>
    <property type="match status" value="1"/>
</dbReference>
<dbReference type="EMBL" id="UHBY01000003">
    <property type="protein sequence ID" value="SUL34683.1"/>
    <property type="molecule type" value="Genomic_DNA"/>
</dbReference>
<keyword evidence="2 4" id="KW-0547">Nucleotide-binding</keyword>
<reference evidence="4 5" key="1">
    <citation type="submission" date="2018-06" db="EMBL/GenBank/DDBJ databases">
        <authorList>
            <consortium name="Pathogen Informatics"/>
            <person name="Doyle S."/>
        </authorList>
    </citation>
    <scope>NUCLEOTIDE SEQUENCE [LARGE SCALE GENOMIC DNA]</scope>
    <source>
        <strain evidence="4 5">NCTC10702</strain>
    </source>
</reference>
<gene>
    <name evidence="4" type="primary">recG_4</name>
    <name evidence="4" type="ORF">NCTC10702_01935</name>
</gene>
<dbReference type="Pfam" id="PF00271">
    <property type="entry name" value="Helicase_C"/>
    <property type="match status" value="1"/>
</dbReference>
<evidence type="ECO:0000256" key="2">
    <source>
        <dbReference type="ARBA" id="ARBA00022806"/>
    </source>
</evidence>
<evidence type="ECO:0000313" key="4">
    <source>
        <dbReference type="EMBL" id="SUL34683.1"/>
    </source>
</evidence>
<sequence length="62" mass="6925">MHGKLSADEKDEVMQKFSNHEINVLVSTTVVEVGVNVPNATFMMIYDADRFGLSLYISYAVV</sequence>
<feature type="domain" description="Helicase C-terminal" evidence="3">
    <location>
        <begin position="1"/>
        <end position="62"/>
    </location>
</feature>
<dbReference type="InterPro" id="IPR027417">
    <property type="entry name" value="P-loop_NTPase"/>
</dbReference>
<dbReference type="EC" id="3.6.1.-" evidence="4"/>
<dbReference type="SUPFAM" id="SSF52540">
    <property type="entry name" value="P-loop containing nucleoside triphosphate hydrolases"/>
    <property type="match status" value="1"/>
</dbReference>
<dbReference type="Gene3D" id="3.40.50.300">
    <property type="entry name" value="P-loop containing nucleotide triphosphate hydrolases"/>
    <property type="match status" value="1"/>
</dbReference>
<dbReference type="GO" id="GO:0006281">
    <property type="term" value="P:DNA repair"/>
    <property type="evidence" value="ECO:0007669"/>
    <property type="project" value="InterPro"/>
</dbReference>
<name>A0A380EJ19_STAAU</name>
<dbReference type="PROSITE" id="PS51194">
    <property type="entry name" value="HELICASE_CTER"/>
    <property type="match status" value="1"/>
</dbReference>
<dbReference type="AlphaFoldDB" id="A0A380EJ19"/>
<keyword evidence="2 4" id="KW-0067">ATP-binding</keyword>
<evidence type="ECO:0000313" key="5">
    <source>
        <dbReference type="Proteomes" id="UP000254116"/>
    </source>
</evidence>
<keyword evidence="1 4" id="KW-0378">Hydrolase</keyword>
<evidence type="ECO:0000256" key="1">
    <source>
        <dbReference type="ARBA" id="ARBA00022801"/>
    </source>
</evidence>
<dbReference type="GO" id="GO:0016787">
    <property type="term" value="F:hydrolase activity"/>
    <property type="evidence" value="ECO:0007669"/>
    <property type="project" value="UniProtKB-KW"/>
</dbReference>
<dbReference type="InterPro" id="IPR047112">
    <property type="entry name" value="RecG/Mfd"/>
</dbReference>
<accession>A0A380EJ19</accession>
<proteinExistence type="predicted"/>